<evidence type="ECO:0000313" key="2">
    <source>
        <dbReference type="EMBL" id="SFO83068.1"/>
    </source>
</evidence>
<evidence type="ECO:0000256" key="1">
    <source>
        <dbReference type="SAM" id="Phobius"/>
    </source>
</evidence>
<name>A0A1I5KDL1_9GAMM</name>
<dbReference type="EMBL" id="FOWR01000003">
    <property type="protein sequence ID" value="SFO83068.1"/>
    <property type="molecule type" value="Genomic_DNA"/>
</dbReference>
<gene>
    <name evidence="2" type="ORF">SAMN03084138_00594</name>
</gene>
<accession>A0A1I5KDL1</accession>
<dbReference type="AlphaFoldDB" id="A0A1I5KDL1"/>
<keyword evidence="1" id="KW-1133">Transmembrane helix</keyword>
<feature type="transmembrane region" description="Helical" evidence="1">
    <location>
        <begin position="27"/>
        <end position="45"/>
    </location>
</feature>
<evidence type="ECO:0000313" key="3">
    <source>
        <dbReference type="Proteomes" id="UP000182692"/>
    </source>
</evidence>
<organism evidence="2 3">
    <name type="scientific">Enterovibrio norvegicus DSM 15893</name>
    <dbReference type="NCBI Taxonomy" id="1121869"/>
    <lineage>
        <taxon>Bacteria</taxon>
        <taxon>Pseudomonadati</taxon>
        <taxon>Pseudomonadota</taxon>
        <taxon>Gammaproteobacteria</taxon>
        <taxon>Vibrionales</taxon>
        <taxon>Vibrionaceae</taxon>
        <taxon>Enterovibrio</taxon>
    </lineage>
</organism>
<keyword evidence="1" id="KW-0472">Membrane</keyword>
<dbReference type="STRING" id="1121869.SAMN03084138_00594"/>
<keyword evidence="1" id="KW-0812">Transmembrane</keyword>
<feature type="transmembrane region" description="Helical" evidence="1">
    <location>
        <begin position="203"/>
        <end position="221"/>
    </location>
</feature>
<feature type="transmembrane region" description="Helical" evidence="1">
    <location>
        <begin position="233"/>
        <end position="250"/>
    </location>
</feature>
<proteinExistence type="predicted"/>
<protein>
    <recommendedName>
        <fullName evidence="4">Permease of the drug/metabolite transporter (DMT) superfamily</fullName>
    </recommendedName>
</protein>
<feature type="transmembrane region" description="Helical" evidence="1">
    <location>
        <begin position="65"/>
        <end position="82"/>
    </location>
</feature>
<feature type="transmembrane region" description="Helical" evidence="1">
    <location>
        <begin position="256"/>
        <end position="273"/>
    </location>
</feature>
<reference evidence="2 3" key="1">
    <citation type="submission" date="2016-10" db="EMBL/GenBank/DDBJ databases">
        <authorList>
            <person name="de Groot N.N."/>
        </authorList>
    </citation>
    <scope>NUCLEOTIDE SEQUENCE [LARGE SCALE GENOMIC DNA]</scope>
    <source>
        <strain evidence="2 3">DSM 15893</strain>
    </source>
</reference>
<feature type="transmembrane region" description="Helical" evidence="1">
    <location>
        <begin position="88"/>
        <end position="107"/>
    </location>
</feature>
<evidence type="ECO:0008006" key="4">
    <source>
        <dbReference type="Google" id="ProtNLM"/>
    </source>
</evidence>
<dbReference type="SUPFAM" id="SSF103481">
    <property type="entry name" value="Multidrug resistance efflux transporter EmrE"/>
    <property type="match status" value="1"/>
</dbReference>
<dbReference type="RefSeq" id="WP_026025238.1">
    <property type="nucleotide sequence ID" value="NZ_FOWR01000003.1"/>
</dbReference>
<feature type="transmembrane region" description="Helical" evidence="1">
    <location>
        <begin position="112"/>
        <end position="131"/>
    </location>
</feature>
<dbReference type="GeneID" id="35872894"/>
<dbReference type="Proteomes" id="UP000182692">
    <property type="component" value="Unassembled WGS sequence"/>
</dbReference>
<feature type="transmembrane region" description="Helical" evidence="1">
    <location>
        <begin position="143"/>
        <end position="161"/>
    </location>
</feature>
<feature type="transmembrane region" description="Helical" evidence="1">
    <location>
        <begin position="173"/>
        <end position="191"/>
    </location>
</feature>
<dbReference type="InterPro" id="IPR037185">
    <property type="entry name" value="EmrE-like"/>
</dbReference>
<dbReference type="OrthoDB" id="7065924at2"/>
<sequence>MASVMGISAIILWGVLALLGTMTSSIPAFQLLALCFSLSACLMVAKRVVMKQPLLTLPTLTARQWLFGIAGLFGFHFCYFMAIKFAPAIEVSLIVYLWPLLLSVFVASRNQLVQALLGGTLGFVGIAFIIVGDGELALNGSYMKGYALSMCCALIWSSFSWYLSTSNNHVDDIGWLSAAVALLSFAAHFSLEQGHWDFSWLEVVGVVLLGLGPVGGAFYLWDVGMKRGNRQLLASLSFSTPLLSSFALSLAGLVDWSVNLVVAVVLVTLGAMVSNYKSKTERTDVVEELSQ</sequence>